<organism evidence="1 2">
    <name type="scientific">Actinospica durhamensis</name>
    <dbReference type="NCBI Taxonomy" id="1508375"/>
    <lineage>
        <taxon>Bacteria</taxon>
        <taxon>Bacillati</taxon>
        <taxon>Actinomycetota</taxon>
        <taxon>Actinomycetes</taxon>
        <taxon>Catenulisporales</taxon>
        <taxon>Actinospicaceae</taxon>
        <taxon>Actinospica</taxon>
    </lineage>
</organism>
<proteinExistence type="predicted"/>
<dbReference type="SUPFAM" id="SSF160631">
    <property type="entry name" value="SMI1/KNR4-like"/>
    <property type="match status" value="1"/>
</dbReference>
<comment type="caution">
    <text evidence="1">The sequence shown here is derived from an EMBL/GenBank/DDBJ whole genome shotgun (WGS) entry which is preliminary data.</text>
</comment>
<dbReference type="AlphaFoldDB" id="A0A941EVX8"/>
<accession>A0A941EVX8</accession>
<dbReference type="EMBL" id="JAGSOG010000331">
    <property type="protein sequence ID" value="MBR7838795.1"/>
    <property type="molecule type" value="Genomic_DNA"/>
</dbReference>
<name>A0A941EVX8_9ACTN</name>
<dbReference type="Proteomes" id="UP000675781">
    <property type="component" value="Unassembled WGS sequence"/>
</dbReference>
<dbReference type="RefSeq" id="WP_212533245.1">
    <property type="nucleotide sequence ID" value="NZ_JAGSOG010000331.1"/>
</dbReference>
<gene>
    <name evidence="1" type="ORF">KDL01_36345</name>
</gene>
<reference evidence="1" key="1">
    <citation type="submission" date="2021-04" db="EMBL/GenBank/DDBJ databases">
        <title>Genome based classification of Actinospica acidithermotolerans sp. nov., an actinobacterium isolated from an Indonesian hot spring.</title>
        <authorList>
            <person name="Kusuma A.B."/>
            <person name="Putra K.E."/>
            <person name="Nafisah S."/>
            <person name="Loh J."/>
            <person name="Nouioui I."/>
            <person name="Goodfellow M."/>
        </authorList>
    </citation>
    <scope>NUCLEOTIDE SEQUENCE</scope>
    <source>
        <strain evidence="1">CSCA 57</strain>
    </source>
</reference>
<protein>
    <submittedName>
        <fullName evidence="1">SMI1/KNR4 family protein</fullName>
    </submittedName>
</protein>
<evidence type="ECO:0000313" key="1">
    <source>
        <dbReference type="EMBL" id="MBR7838795.1"/>
    </source>
</evidence>
<sequence>MDTDKPDPADLAILRSVFESGTPSGWPAVHAFEEQHGIVLPEPYRTFVAEITDGASAGPPSYGLVELGKVPLGGGEGPAVGELAKPFPLTETWVWEAEDRPYEELAPLLEPVHRHGSIVLGTDGCGMDWLLIVTGPHRGHVWNISGEGASPFGAEFGHTTGRSGFIGWVRHWAEDEDWWDDL</sequence>
<dbReference type="InterPro" id="IPR037883">
    <property type="entry name" value="Knr4/Smi1-like_sf"/>
</dbReference>
<evidence type="ECO:0000313" key="2">
    <source>
        <dbReference type="Proteomes" id="UP000675781"/>
    </source>
</evidence>
<keyword evidence="2" id="KW-1185">Reference proteome</keyword>